<dbReference type="Proteomes" id="UP000230922">
    <property type="component" value="Unassembled WGS sequence"/>
</dbReference>
<organism evidence="3 4">
    <name type="scientific">Candidatus Doudnabacteria bacterium CG10_big_fil_rev_8_21_14_0_10_42_18</name>
    <dbReference type="NCBI Taxonomy" id="1974552"/>
    <lineage>
        <taxon>Bacteria</taxon>
        <taxon>Candidatus Doudnaibacteriota</taxon>
    </lineage>
</organism>
<comment type="caution">
    <text evidence="3">The sequence shown here is derived from an EMBL/GenBank/DDBJ whole genome shotgun (WGS) entry which is preliminary data.</text>
</comment>
<dbReference type="AlphaFoldDB" id="A0A2H0VB62"/>
<dbReference type="InterPro" id="IPR000305">
    <property type="entry name" value="GIY-YIG_endonuc"/>
</dbReference>
<dbReference type="InterPro" id="IPR035901">
    <property type="entry name" value="GIY-YIG_endonuc_sf"/>
</dbReference>
<protein>
    <submittedName>
        <fullName evidence="3">Excinuclease ABC subunit C</fullName>
    </submittedName>
</protein>
<dbReference type="Gene3D" id="3.40.1440.10">
    <property type="entry name" value="GIY-YIG endonuclease"/>
    <property type="match status" value="1"/>
</dbReference>
<evidence type="ECO:0000313" key="3">
    <source>
        <dbReference type="EMBL" id="PIR96301.1"/>
    </source>
</evidence>
<dbReference type="PANTHER" id="PTHR34477">
    <property type="entry name" value="UPF0213 PROTEIN YHBQ"/>
    <property type="match status" value="1"/>
</dbReference>
<dbReference type="EMBL" id="PFAK01000030">
    <property type="protein sequence ID" value="PIR96301.1"/>
    <property type="molecule type" value="Genomic_DNA"/>
</dbReference>
<sequence>MIYTYLLKNLSDKSYYVGIAETPEDRLVQHNQGKSNYTQSKRPWTLVYKKPHKDYQEARKHELWLKKKNRQYKDKLAG</sequence>
<gene>
    <name evidence="3" type="ORF">COT92_01875</name>
</gene>
<accession>A0A2H0VB62</accession>
<dbReference type="PANTHER" id="PTHR34477:SF1">
    <property type="entry name" value="UPF0213 PROTEIN YHBQ"/>
    <property type="match status" value="1"/>
</dbReference>
<feature type="domain" description="GIY-YIG" evidence="2">
    <location>
        <begin position="1"/>
        <end position="75"/>
    </location>
</feature>
<proteinExistence type="inferred from homology"/>
<reference evidence="4" key="1">
    <citation type="submission" date="2017-09" db="EMBL/GenBank/DDBJ databases">
        <title>Depth-based differentiation of microbial function through sediment-hosted aquifers and enrichment of novel symbionts in the deep terrestrial subsurface.</title>
        <authorList>
            <person name="Probst A.J."/>
            <person name="Ladd B."/>
            <person name="Jarett J.K."/>
            <person name="Geller-Mcgrath D.E."/>
            <person name="Sieber C.M.K."/>
            <person name="Emerson J.B."/>
            <person name="Anantharaman K."/>
            <person name="Thomas B.C."/>
            <person name="Malmstrom R."/>
            <person name="Stieglmeier M."/>
            <person name="Klingl A."/>
            <person name="Woyke T."/>
            <person name="Ryan C.M."/>
            <person name="Banfield J.F."/>
        </authorList>
    </citation>
    <scope>NUCLEOTIDE SEQUENCE [LARGE SCALE GENOMIC DNA]</scope>
</reference>
<dbReference type="InterPro" id="IPR050190">
    <property type="entry name" value="UPF0213_domain"/>
</dbReference>
<dbReference type="PROSITE" id="PS50164">
    <property type="entry name" value="GIY_YIG"/>
    <property type="match status" value="1"/>
</dbReference>
<comment type="similarity">
    <text evidence="1">Belongs to the UPF0213 family.</text>
</comment>
<name>A0A2H0VB62_9BACT</name>
<evidence type="ECO:0000256" key="1">
    <source>
        <dbReference type="ARBA" id="ARBA00007435"/>
    </source>
</evidence>
<evidence type="ECO:0000313" key="4">
    <source>
        <dbReference type="Proteomes" id="UP000230922"/>
    </source>
</evidence>
<dbReference type="Pfam" id="PF01541">
    <property type="entry name" value="GIY-YIG"/>
    <property type="match status" value="1"/>
</dbReference>
<dbReference type="SUPFAM" id="SSF82771">
    <property type="entry name" value="GIY-YIG endonuclease"/>
    <property type="match status" value="1"/>
</dbReference>
<evidence type="ECO:0000259" key="2">
    <source>
        <dbReference type="PROSITE" id="PS50164"/>
    </source>
</evidence>